<reference evidence="2 3" key="1">
    <citation type="submission" date="2019-10" db="EMBL/GenBank/DDBJ databases">
        <authorList>
            <person name="Karimi E."/>
        </authorList>
    </citation>
    <scope>NUCLEOTIDE SEQUENCE [LARGE SCALE GENOMIC DNA]</scope>
    <source>
        <strain evidence="2">Sphingobacterium sp. 8BC</strain>
    </source>
</reference>
<protein>
    <submittedName>
        <fullName evidence="2">Amidase</fullName>
    </submittedName>
</protein>
<organism evidence="2 3">
    <name type="scientific">Sphingobacterium multivorum</name>
    <dbReference type="NCBI Taxonomy" id="28454"/>
    <lineage>
        <taxon>Bacteria</taxon>
        <taxon>Pseudomonadati</taxon>
        <taxon>Bacteroidota</taxon>
        <taxon>Sphingobacteriia</taxon>
        <taxon>Sphingobacteriales</taxon>
        <taxon>Sphingobacteriaceae</taxon>
        <taxon>Sphingobacterium</taxon>
    </lineage>
</organism>
<feature type="compositionally biased region" description="Polar residues" evidence="1">
    <location>
        <begin position="24"/>
        <end position="42"/>
    </location>
</feature>
<gene>
    <name evidence="2" type="ORF">SPHINGO8BC_150208</name>
</gene>
<accession>A0A654A6P5</accession>
<feature type="region of interest" description="Disordered" evidence="1">
    <location>
        <begin position="1"/>
        <end position="42"/>
    </location>
</feature>
<evidence type="ECO:0000313" key="3">
    <source>
        <dbReference type="Proteomes" id="UP000432350"/>
    </source>
</evidence>
<evidence type="ECO:0000256" key="1">
    <source>
        <dbReference type="SAM" id="MobiDB-lite"/>
    </source>
</evidence>
<dbReference type="AlphaFoldDB" id="A0A654A6P5"/>
<dbReference type="EMBL" id="CABWMV010000007">
    <property type="protein sequence ID" value="VXC62571.1"/>
    <property type="molecule type" value="Genomic_DNA"/>
</dbReference>
<dbReference type="Proteomes" id="UP000432350">
    <property type="component" value="Unassembled WGS sequence"/>
</dbReference>
<name>A0A654A6P5_SPHMU</name>
<sequence>MSTTLSDLGNNPSEKTGGYLADWNSYSSLRKNKPGETSSFIR</sequence>
<feature type="compositionally biased region" description="Polar residues" evidence="1">
    <location>
        <begin position="1"/>
        <end position="14"/>
    </location>
</feature>
<proteinExistence type="predicted"/>
<evidence type="ECO:0000313" key="2">
    <source>
        <dbReference type="EMBL" id="VXC62571.1"/>
    </source>
</evidence>